<evidence type="ECO:0000313" key="3">
    <source>
        <dbReference type="EMBL" id="RLN61149.1"/>
    </source>
</evidence>
<keyword evidence="1" id="KW-0472">Membrane</keyword>
<feature type="transmembrane region" description="Helical" evidence="1">
    <location>
        <begin position="117"/>
        <end position="134"/>
    </location>
</feature>
<proteinExistence type="predicted"/>
<organism evidence="2 4">
    <name type="scientific">Phytophthora kernoviae</name>
    <dbReference type="NCBI Taxonomy" id="325452"/>
    <lineage>
        <taxon>Eukaryota</taxon>
        <taxon>Sar</taxon>
        <taxon>Stramenopiles</taxon>
        <taxon>Oomycota</taxon>
        <taxon>Peronosporomycetes</taxon>
        <taxon>Peronosporales</taxon>
        <taxon>Peronosporaceae</taxon>
        <taxon>Phytophthora</taxon>
    </lineage>
</organism>
<comment type="caution">
    <text evidence="2">The sequence shown here is derived from an EMBL/GenBank/DDBJ whole genome shotgun (WGS) entry which is preliminary data.</text>
</comment>
<dbReference type="AlphaFoldDB" id="A0A3F2REK3"/>
<dbReference type="Proteomes" id="UP000277300">
    <property type="component" value="Unassembled WGS sequence"/>
</dbReference>
<feature type="transmembrane region" description="Helical" evidence="1">
    <location>
        <begin position="231"/>
        <end position="258"/>
    </location>
</feature>
<evidence type="ECO:0000313" key="4">
    <source>
        <dbReference type="Proteomes" id="UP000277300"/>
    </source>
</evidence>
<dbReference type="OrthoDB" id="166158at2759"/>
<protein>
    <submittedName>
        <fullName evidence="2">Uncharacterized protein</fullName>
    </submittedName>
</protein>
<keyword evidence="1" id="KW-0812">Transmembrane</keyword>
<dbReference type="EMBL" id="MBAD02000923">
    <property type="protein sequence ID" value="RLN61149.1"/>
    <property type="molecule type" value="Genomic_DNA"/>
</dbReference>
<keyword evidence="1" id="KW-1133">Transmembrane helix</keyword>
<reference evidence="4 5" key="1">
    <citation type="submission" date="2018-07" db="EMBL/GenBank/DDBJ databases">
        <title>Genome sequencing of oomycete isolates from Chile give support for New Zealand origin for Phytophthora kernoviae and make available the first Nothophytophthora sp. genome.</title>
        <authorList>
            <person name="Studholme D.J."/>
            <person name="Sanfuentes E."/>
            <person name="Panda P."/>
            <person name="Hill R."/>
            <person name="Sambles C."/>
            <person name="Grant M."/>
            <person name="Williams N.M."/>
            <person name="Mcdougal R.L."/>
        </authorList>
    </citation>
    <scope>NUCLEOTIDE SEQUENCE [LARGE SCALE GENOMIC DNA]</scope>
    <source>
        <strain evidence="2">Chile6</strain>
        <strain evidence="3">Chile7</strain>
    </source>
</reference>
<evidence type="ECO:0000313" key="2">
    <source>
        <dbReference type="EMBL" id="RLN53594.1"/>
    </source>
</evidence>
<name>A0A3F2REK3_9STRA</name>
<accession>A0A3F2REK3</accession>
<feature type="non-terminal residue" evidence="2">
    <location>
        <position position="1"/>
    </location>
</feature>
<sequence length="406" mass="45168">AETLALEQGNLRQVEWFMIDTTTLSRQLRIQDNTSRQIRTFLLLLSLVGATLYALHYILILRHVWAFISNSVYRPALVYGGTTATKYTSEAPTRLRLIDLIQCDPSDGALLHPATMALLYLGAVGALSNIFSLGCTAELSSAEGKVVINCVPSIPLSSRSLVFTSLSSSYWIIRISLQTRPLDARLAHAARNDLLQFWLLNFTAVVVIHFICKSGTDLIFHNTELRFDPHLYAMFCSFILTLVISVGSLLVQAVAAAATRGSRQRDSSFLSRLLHPRAWLQVVTRASSDRKFTAQWSSNTLDSVLNHCATPQIARQLDLSRRRRIWGQSQSKLILDSTAGGRDVAVHIQEFVVVHCAAGAHDYLQQVRWSADGGVADIDVPRDPKHVYCAHEGAEKNVDTKRRESL</sequence>
<evidence type="ECO:0000313" key="5">
    <source>
        <dbReference type="Proteomes" id="UP000284657"/>
    </source>
</evidence>
<gene>
    <name evidence="3" type="ORF">BBJ29_007332</name>
    <name evidence="2" type="ORF">BBP00_00009250</name>
</gene>
<feature type="transmembrane region" description="Helical" evidence="1">
    <location>
        <begin position="194"/>
        <end position="211"/>
    </location>
</feature>
<evidence type="ECO:0000256" key="1">
    <source>
        <dbReference type="SAM" id="Phobius"/>
    </source>
</evidence>
<feature type="transmembrane region" description="Helical" evidence="1">
    <location>
        <begin position="41"/>
        <end position="61"/>
    </location>
</feature>
<dbReference type="EMBL" id="MBDO02000600">
    <property type="protein sequence ID" value="RLN53594.1"/>
    <property type="molecule type" value="Genomic_DNA"/>
</dbReference>
<dbReference type="Proteomes" id="UP000284657">
    <property type="component" value="Unassembled WGS sequence"/>
</dbReference>